<organism evidence="5 6">
    <name type="scientific">Macleaya cordata</name>
    <name type="common">Five-seeded plume-poppy</name>
    <name type="synonym">Bocconia cordata</name>
    <dbReference type="NCBI Taxonomy" id="56857"/>
    <lineage>
        <taxon>Eukaryota</taxon>
        <taxon>Viridiplantae</taxon>
        <taxon>Streptophyta</taxon>
        <taxon>Embryophyta</taxon>
        <taxon>Tracheophyta</taxon>
        <taxon>Spermatophyta</taxon>
        <taxon>Magnoliopsida</taxon>
        <taxon>Ranunculales</taxon>
        <taxon>Papaveraceae</taxon>
        <taxon>Papaveroideae</taxon>
        <taxon>Macleaya</taxon>
    </lineage>
</organism>
<dbReference type="CDD" id="cd23114">
    <property type="entry name" value="RING-H2_WAVH2"/>
    <property type="match status" value="1"/>
</dbReference>
<name>A0A200RC70_MACCD</name>
<dbReference type="InterPro" id="IPR051266">
    <property type="entry name" value="CLCR"/>
</dbReference>
<dbReference type="CDD" id="cd01466">
    <property type="entry name" value="vWA_C3HC4_type"/>
    <property type="match status" value="1"/>
</dbReference>
<feature type="domain" description="RING-type" evidence="3">
    <location>
        <begin position="5"/>
        <end position="49"/>
    </location>
</feature>
<accession>A0A200RC70</accession>
<dbReference type="InParanoid" id="A0A200RC70"/>
<feature type="region of interest" description="Disordered" evidence="2">
    <location>
        <begin position="76"/>
        <end position="107"/>
    </location>
</feature>
<dbReference type="SMART" id="SM00327">
    <property type="entry name" value="VWA"/>
    <property type="match status" value="1"/>
</dbReference>
<dbReference type="InterPro" id="IPR001841">
    <property type="entry name" value="Znf_RING"/>
</dbReference>
<protein>
    <submittedName>
        <fullName evidence="5">Zinc finger protein</fullName>
    </submittedName>
</protein>
<dbReference type="InterPro" id="IPR002035">
    <property type="entry name" value="VWF_A"/>
</dbReference>
<dbReference type="PROSITE" id="PS50234">
    <property type="entry name" value="VWFA"/>
    <property type="match status" value="1"/>
</dbReference>
<evidence type="ECO:0000259" key="3">
    <source>
        <dbReference type="PROSITE" id="PS50089"/>
    </source>
</evidence>
<dbReference type="Proteomes" id="UP000195402">
    <property type="component" value="Unassembled WGS sequence"/>
</dbReference>
<evidence type="ECO:0000313" key="5">
    <source>
        <dbReference type="EMBL" id="OVA20309.1"/>
    </source>
</evidence>
<dbReference type="PANTHER" id="PTHR10579">
    <property type="entry name" value="CALCIUM-ACTIVATED CHLORIDE CHANNEL REGULATOR"/>
    <property type="match status" value="1"/>
</dbReference>
<dbReference type="SUPFAM" id="SSF57850">
    <property type="entry name" value="RING/U-box"/>
    <property type="match status" value="1"/>
</dbReference>
<gene>
    <name evidence="5" type="ORF">BVC80_157g116</name>
</gene>
<evidence type="ECO:0000256" key="2">
    <source>
        <dbReference type="SAM" id="MobiDB-lite"/>
    </source>
</evidence>
<dbReference type="Pfam" id="PF14624">
    <property type="entry name" value="Vwaint"/>
    <property type="match status" value="1"/>
</dbReference>
<dbReference type="OMA" id="RSNDGFC"/>
<dbReference type="OrthoDB" id="687730at2759"/>
<dbReference type="Pfam" id="PF13639">
    <property type="entry name" value="zf-RING_2"/>
    <property type="match status" value="1"/>
</dbReference>
<dbReference type="InterPro" id="IPR013083">
    <property type="entry name" value="Znf_RING/FYVE/PHD"/>
</dbReference>
<sequence>MQRTCTLCSGSMKLGEGHALFTAECSHSFHFQCIASYVKNGNQICPICQAKWNDIPFQSPTSDHSHKRARINPVDWPQLNASEPGVFNDDDPLASKPELPSNSTSNIDAADNKSIIKSIDIKTYPEVSAVQRSTSQENFTLLINLKAHVTNSDQSNNAHKSQTSRAPIDLVTVLDVSGSMKGTKIELLKTAMGFVIENLGPSDRLSVIAFSSTAQRLFPLRQMTDSGRQHALQAVKSLFAGGGTNILEGLKKGARVIEDRREMNPVCSIMLLSDGKDSKRDRSHLQQNLRLRIPVHTFGFGADHDPVLLYSISEACSGTFSFIEAEGVIQDAFAQCIGGLLSVVVQDLQVQVQAVHPDLRLGQIKTGSYSTRLINNNRTGFIDVGDLYADEERDFLVLVNVPVVVGEDSSNETKLVNVWCAYKDPCSKETMTTEAKEVKIQRPDIVEEEWVVVSMEVDRQRNRLQAAEAMAESRAAAERGDLSSAWTIIESCRRGLSESASSRAGDQLCIALDAELKEVRARMEDMQIYEASGRAYVLSGMSSHSGQRASARADSTDSTGFVNVYRTSSMVDMVTRSQTSMPDRHHPW</sequence>
<dbReference type="Gene3D" id="3.40.50.410">
    <property type="entry name" value="von Willebrand factor, type A domain"/>
    <property type="match status" value="1"/>
</dbReference>
<dbReference type="Gene3D" id="3.30.40.10">
    <property type="entry name" value="Zinc/RING finger domain, C3HC4 (zinc finger)"/>
    <property type="match status" value="1"/>
</dbReference>
<feature type="domain" description="VWFA" evidence="4">
    <location>
        <begin position="169"/>
        <end position="337"/>
    </location>
</feature>
<proteinExistence type="predicted"/>
<dbReference type="EMBL" id="MVGT01000143">
    <property type="protein sequence ID" value="OVA20309.1"/>
    <property type="molecule type" value="Genomic_DNA"/>
</dbReference>
<dbReference type="AlphaFoldDB" id="A0A200RC70"/>
<evidence type="ECO:0000259" key="4">
    <source>
        <dbReference type="PROSITE" id="PS50234"/>
    </source>
</evidence>
<keyword evidence="6" id="KW-1185">Reference proteome</keyword>
<dbReference type="Pfam" id="PF00092">
    <property type="entry name" value="VWA"/>
    <property type="match status" value="1"/>
</dbReference>
<comment type="caution">
    <text evidence="5">The sequence shown here is derived from an EMBL/GenBank/DDBJ whole genome shotgun (WGS) entry which is preliminary data.</text>
</comment>
<dbReference type="InterPro" id="IPR032838">
    <property type="entry name" value="Vwaint_dom"/>
</dbReference>
<dbReference type="SUPFAM" id="SSF53300">
    <property type="entry name" value="vWA-like"/>
    <property type="match status" value="1"/>
</dbReference>
<dbReference type="GO" id="GO:0008270">
    <property type="term" value="F:zinc ion binding"/>
    <property type="evidence" value="ECO:0007669"/>
    <property type="project" value="UniProtKB-KW"/>
</dbReference>
<reference evidence="5 6" key="1">
    <citation type="journal article" date="2017" name="Mol. Plant">
        <title>The Genome of Medicinal Plant Macleaya cordata Provides New Insights into Benzylisoquinoline Alkaloids Metabolism.</title>
        <authorList>
            <person name="Liu X."/>
            <person name="Liu Y."/>
            <person name="Huang P."/>
            <person name="Ma Y."/>
            <person name="Qing Z."/>
            <person name="Tang Q."/>
            <person name="Cao H."/>
            <person name="Cheng P."/>
            <person name="Zheng Y."/>
            <person name="Yuan Z."/>
            <person name="Zhou Y."/>
            <person name="Liu J."/>
            <person name="Tang Z."/>
            <person name="Zhuo Y."/>
            <person name="Zhang Y."/>
            <person name="Yu L."/>
            <person name="Huang J."/>
            <person name="Yang P."/>
            <person name="Peng Q."/>
            <person name="Zhang J."/>
            <person name="Jiang W."/>
            <person name="Zhang Z."/>
            <person name="Lin K."/>
            <person name="Ro D.K."/>
            <person name="Chen X."/>
            <person name="Xiong X."/>
            <person name="Shang Y."/>
            <person name="Huang S."/>
            <person name="Zeng J."/>
        </authorList>
    </citation>
    <scope>NUCLEOTIDE SEQUENCE [LARGE SCALE GENOMIC DNA]</scope>
    <source>
        <strain evidence="6">cv. BLH2017</strain>
        <tissue evidence="5">Root</tissue>
    </source>
</reference>
<keyword evidence="1" id="KW-0479">Metal-binding</keyword>
<dbReference type="PROSITE" id="PS50089">
    <property type="entry name" value="ZF_RING_2"/>
    <property type="match status" value="1"/>
</dbReference>
<dbReference type="PANTHER" id="PTHR10579:SF43">
    <property type="entry name" value="ZINC FINGER (C3HC4-TYPE RING FINGER) FAMILY PROTEIN"/>
    <property type="match status" value="1"/>
</dbReference>
<dbReference type="STRING" id="56857.A0A200RC70"/>
<evidence type="ECO:0000256" key="1">
    <source>
        <dbReference type="PROSITE-ProRule" id="PRU00175"/>
    </source>
</evidence>
<keyword evidence="1" id="KW-0862">Zinc</keyword>
<keyword evidence="1" id="KW-0863">Zinc-finger</keyword>
<dbReference type="SMART" id="SM00184">
    <property type="entry name" value="RING"/>
    <property type="match status" value="1"/>
</dbReference>
<dbReference type="InterPro" id="IPR036465">
    <property type="entry name" value="vWFA_dom_sf"/>
</dbReference>
<evidence type="ECO:0000313" key="6">
    <source>
        <dbReference type="Proteomes" id="UP000195402"/>
    </source>
</evidence>